<protein>
    <submittedName>
        <fullName evidence="2">Glycosyltransferase</fullName>
    </submittedName>
</protein>
<dbReference type="Pfam" id="PF13439">
    <property type="entry name" value="Glyco_transf_4"/>
    <property type="match status" value="1"/>
</dbReference>
<sequence>MKAALVHYHLRTGGVSKVVANQSQALSSLGISHRVLSAGPAPKALPHLTLPELDYQSEPAPDSSPLFPRLRAAFAREMGGEPDLWHLHNATLGKHAGFPGLIRDLAHSGTPFILQLHDFAEDNRPHNYPLLTGEHLYPLAPQIHYAFINSRDQRFLKQAGLPESQSHLLPNAVVADSAPALSEGNTPALVLYPVRGIRRKNLGEMVLLAALAPPGTRFAISLAPENPRWQAEHDRWVAFAKENHLPVLFDVTDRLPPRPGKESNFATWVSHATHLVTTSIAEGFGLAYLEPALRGKPLFGRDLPEITSDFRTHGIEPGRFYQHLPIPLSALDHSALKAQLQSRLQENYQNYNFPLSDEDLTAAWAHLTSGNEVDFGALPEDHQETVIQQVLKGQAPYLDSLRQWLAATLAQEQPTATPAQVEAYSLPRSQEQLASLYHTALTAPRQAPRWLPKEAVLGQFLSPTRFHFLRD</sequence>
<dbReference type="SUPFAM" id="SSF53756">
    <property type="entry name" value="UDP-Glycosyltransferase/glycogen phosphorylase"/>
    <property type="match status" value="1"/>
</dbReference>
<gene>
    <name evidence="2" type="ORF">JIN78_01750</name>
</gene>
<dbReference type="Proteomes" id="UP000604083">
    <property type="component" value="Unassembled WGS sequence"/>
</dbReference>
<dbReference type="InterPro" id="IPR028098">
    <property type="entry name" value="Glyco_trans_4-like_N"/>
</dbReference>
<dbReference type="Gene3D" id="3.40.50.2000">
    <property type="entry name" value="Glycogen Phosphorylase B"/>
    <property type="match status" value="2"/>
</dbReference>
<accession>A0A934RR72</accession>
<evidence type="ECO:0000313" key="3">
    <source>
        <dbReference type="Proteomes" id="UP000604083"/>
    </source>
</evidence>
<dbReference type="GO" id="GO:0016757">
    <property type="term" value="F:glycosyltransferase activity"/>
    <property type="evidence" value="ECO:0007669"/>
    <property type="project" value="UniProtKB-ARBA"/>
</dbReference>
<reference evidence="2" key="1">
    <citation type="submission" date="2021-01" db="EMBL/GenBank/DDBJ databases">
        <title>Modified the classification status of verrucomicrobia.</title>
        <authorList>
            <person name="Feng X."/>
        </authorList>
    </citation>
    <scope>NUCLEOTIDE SEQUENCE</scope>
    <source>
        <strain evidence="2">KCTC 12986</strain>
    </source>
</reference>
<comment type="caution">
    <text evidence="2">The sequence shown here is derived from an EMBL/GenBank/DDBJ whole genome shotgun (WGS) entry which is preliminary data.</text>
</comment>
<dbReference type="RefSeq" id="WP_200390206.1">
    <property type="nucleotide sequence ID" value="NZ_JAENIO010000003.1"/>
</dbReference>
<organism evidence="2 3">
    <name type="scientific">Roseibacillus ishigakijimensis</name>
    <dbReference type="NCBI Taxonomy" id="454146"/>
    <lineage>
        <taxon>Bacteria</taxon>
        <taxon>Pseudomonadati</taxon>
        <taxon>Verrucomicrobiota</taxon>
        <taxon>Verrucomicrobiia</taxon>
        <taxon>Verrucomicrobiales</taxon>
        <taxon>Verrucomicrobiaceae</taxon>
        <taxon>Roseibacillus</taxon>
    </lineage>
</organism>
<evidence type="ECO:0000259" key="1">
    <source>
        <dbReference type="Pfam" id="PF13439"/>
    </source>
</evidence>
<feature type="domain" description="Glycosyltransferase subfamily 4-like N-terminal" evidence="1">
    <location>
        <begin position="13"/>
        <end position="173"/>
    </location>
</feature>
<evidence type="ECO:0000313" key="2">
    <source>
        <dbReference type="EMBL" id="MBK1832770.1"/>
    </source>
</evidence>
<dbReference type="EMBL" id="JAENIO010000003">
    <property type="protein sequence ID" value="MBK1832770.1"/>
    <property type="molecule type" value="Genomic_DNA"/>
</dbReference>
<proteinExistence type="predicted"/>
<dbReference type="AlphaFoldDB" id="A0A934RR72"/>
<keyword evidence="3" id="KW-1185">Reference proteome</keyword>
<name>A0A934RR72_9BACT</name>